<evidence type="ECO:0000256" key="1">
    <source>
        <dbReference type="SAM" id="Phobius"/>
    </source>
</evidence>
<name>A0A3A4FBU5_9MICC</name>
<feature type="transmembrane region" description="Helical" evidence="1">
    <location>
        <begin position="70"/>
        <end position="90"/>
    </location>
</feature>
<evidence type="ECO:0000313" key="2">
    <source>
        <dbReference type="EMBL" id="RJN32274.1"/>
    </source>
</evidence>
<comment type="caution">
    <text evidence="2">The sequence shown here is derived from an EMBL/GenBank/DDBJ whole genome shotgun (WGS) entry which is preliminary data.</text>
</comment>
<dbReference type="Proteomes" id="UP000266615">
    <property type="component" value="Unassembled WGS sequence"/>
</dbReference>
<sequence length="253" mass="27640">MREVFVLPGVSLCGHCGPPSRSPNAPDVYVRLPSSISAASGLPNERMVNVNDERPVQITPAQAQRLRTPMMGMVLTMVVLSGILAVFWFANPEPDVTYSRDEDVHEAAAWTDDVTDYSPIAADVPEGWTANYARWETRAEQGVDVWEVGYTTAEVNFLGFAQTDNANPAWINAETEMAPATGSVTVEGLTLETREEGDRRYFVLEDEENDVDGTTVVITTDAQDSEREAGIDAIVGAIGREIPETDDAQETDE</sequence>
<dbReference type="Pfam" id="PF14030">
    <property type="entry name" value="DUF4245"/>
    <property type="match status" value="1"/>
</dbReference>
<keyword evidence="1" id="KW-1133">Transmembrane helix</keyword>
<organism evidence="2 3">
    <name type="scientific">Nesterenkonia natronophila</name>
    <dbReference type="NCBI Taxonomy" id="2174932"/>
    <lineage>
        <taxon>Bacteria</taxon>
        <taxon>Bacillati</taxon>
        <taxon>Actinomycetota</taxon>
        <taxon>Actinomycetes</taxon>
        <taxon>Micrococcales</taxon>
        <taxon>Micrococcaceae</taxon>
        <taxon>Nesterenkonia</taxon>
    </lineage>
</organism>
<reference evidence="2 3" key="1">
    <citation type="submission" date="2018-09" db="EMBL/GenBank/DDBJ databases">
        <title>Nesterenkonia natronophila sp. nov., an alkaliphilic actinobacteriume isolated from a soda lake, and emended description of the genus Nesterenkonia.</title>
        <authorList>
            <person name="Menes R.J."/>
            <person name="Iriarte A."/>
        </authorList>
    </citation>
    <scope>NUCLEOTIDE SEQUENCE [LARGE SCALE GENOMIC DNA]</scope>
    <source>
        <strain evidence="2 3">M8</strain>
    </source>
</reference>
<dbReference type="AlphaFoldDB" id="A0A3A4FBU5"/>
<keyword evidence="3" id="KW-1185">Reference proteome</keyword>
<gene>
    <name evidence="2" type="ORF">D3250_08215</name>
</gene>
<keyword evidence="1" id="KW-0812">Transmembrane</keyword>
<protein>
    <submittedName>
        <fullName evidence="2">DUF4245 domain-containing protein</fullName>
    </submittedName>
</protein>
<dbReference type="EMBL" id="QYZP01000002">
    <property type="protein sequence ID" value="RJN32274.1"/>
    <property type="molecule type" value="Genomic_DNA"/>
</dbReference>
<accession>A0A3A4FBU5</accession>
<evidence type="ECO:0000313" key="3">
    <source>
        <dbReference type="Proteomes" id="UP000266615"/>
    </source>
</evidence>
<proteinExistence type="predicted"/>
<keyword evidence="1" id="KW-0472">Membrane</keyword>
<dbReference type="InterPro" id="IPR025339">
    <property type="entry name" value="DUF4245"/>
</dbReference>